<evidence type="ECO:0000256" key="5">
    <source>
        <dbReference type="ARBA" id="ARBA00023002"/>
    </source>
</evidence>
<dbReference type="InterPro" id="IPR036021">
    <property type="entry name" value="Tungsten_al_ferr_oxy-like_C"/>
</dbReference>
<comment type="cofactor">
    <cofactor evidence="8">
        <name>tungstopterin</name>
        <dbReference type="ChEBI" id="CHEBI:30402"/>
    </cofactor>
</comment>
<comment type="cofactor">
    <cofactor evidence="1">
        <name>[4Fe-4S] cluster</name>
        <dbReference type="ChEBI" id="CHEBI:49883"/>
    </cofactor>
</comment>
<reference evidence="10" key="1">
    <citation type="journal article" date="2014" name="Int. J. Syst. Evol. Microbiol.">
        <title>Complete genome sequence of Corynebacterium casei LMG S-19264T (=DSM 44701T), isolated from a smear-ripened cheese.</title>
        <authorList>
            <consortium name="US DOE Joint Genome Institute (JGI-PGF)"/>
            <person name="Walter F."/>
            <person name="Albersmeier A."/>
            <person name="Kalinowski J."/>
            <person name="Ruckert C."/>
        </authorList>
    </citation>
    <scope>NUCLEOTIDE SEQUENCE</scope>
    <source>
        <strain evidence="10">JCM 10088</strain>
    </source>
</reference>
<evidence type="ECO:0000256" key="7">
    <source>
        <dbReference type="ARBA" id="ARBA00023014"/>
    </source>
</evidence>
<keyword evidence="5" id="KW-0560">Oxidoreductase</keyword>
<dbReference type="Gene3D" id="3.60.9.10">
    <property type="entry name" value="Aldehyde ferredoxin oxidoreductase, N-terminal domain"/>
    <property type="match status" value="1"/>
</dbReference>
<reference evidence="10" key="2">
    <citation type="submission" date="2020-09" db="EMBL/GenBank/DDBJ databases">
        <authorList>
            <person name="Sun Q."/>
            <person name="Ohkuma M."/>
        </authorList>
    </citation>
    <scope>NUCLEOTIDE SEQUENCE</scope>
    <source>
        <strain evidence="10">JCM 10088</strain>
    </source>
</reference>
<dbReference type="InterPro" id="IPR001203">
    <property type="entry name" value="OxRdtase_Ald_Fedxn_C"/>
</dbReference>
<dbReference type="Gene3D" id="1.10.569.10">
    <property type="entry name" value="Aldehyde Ferredoxin Oxidoreductase Protein, subunit A, domain 2"/>
    <property type="match status" value="1"/>
</dbReference>
<dbReference type="PANTHER" id="PTHR30038">
    <property type="entry name" value="ALDEHYDE FERREDOXIN OXIDOREDUCTASE"/>
    <property type="match status" value="1"/>
</dbReference>
<evidence type="ECO:0000259" key="9">
    <source>
        <dbReference type="SMART" id="SM00790"/>
    </source>
</evidence>
<keyword evidence="4" id="KW-0479">Metal-binding</keyword>
<evidence type="ECO:0000313" key="10">
    <source>
        <dbReference type="EMBL" id="GGP19898.1"/>
    </source>
</evidence>
<keyword evidence="3" id="KW-0004">4Fe-4S</keyword>
<evidence type="ECO:0000313" key="11">
    <source>
        <dbReference type="Proteomes" id="UP000610960"/>
    </source>
</evidence>
<dbReference type="GO" id="GO:0009055">
    <property type="term" value="F:electron transfer activity"/>
    <property type="evidence" value="ECO:0007669"/>
    <property type="project" value="InterPro"/>
</dbReference>
<dbReference type="EMBL" id="BMNL01000001">
    <property type="protein sequence ID" value="GGP19898.1"/>
    <property type="molecule type" value="Genomic_DNA"/>
</dbReference>
<dbReference type="InterPro" id="IPR013983">
    <property type="entry name" value="Ald_Fedxn_OxRdtase_N"/>
</dbReference>
<dbReference type="GO" id="GO:0016625">
    <property type="term" value="F:oxidoreductase activity, acting on the aldehyde or oxo group of donors, iron-sulfur protein as acceptor"/>
    <property type="evidence" value="ECO:0007669"/>
    <property type="project" value="InterPro"/>
</dbReference>
<dbReference type="Pfam" id="PF01314">
    <property type="entry name" value="AFOR_C"/>
    <property type="match status" value="1"/>
</dbReference>
<accession>A0A830GU16</accession>
<gene>
    <name evidence="10" type="ORF">GCM10007981_05440</name>
</gene>
<evidence type="ECO:0000256" key="2">
    <source>
        <dbReference type="ARBA" id="ARBA00011032"/>
    </source>
</evidence>
<dbReference type="Pfam" id="PF02730">
    <property type="entry name" value="AFOR_N"/>
    <property type="match status" value="1"/>
</dbReference>
<keyword evidence="6" id="KW-0408">Iron</keyword>
<dbReference type="RefSeq" id="WP_188595898.1">
    <property type="nucleotide sequence ID" value="NZ_BMNL01000001.1"/>
</dbReference>
<dbReference type="Proteomes" id="UP000610960">
    <property type="component" value="Unassembled WGS sequence"/>
</dbReference>
<dbReference type="InterPro" id="IPR013984">
    <property type="entry name" value="Ald_Fedxn_OxRdtase_dom2"/>
</dbReference>
<dbReference type="SUPFAM" id="SSF48310">
    <property type="entry name" value="Aldehyde ferredoxin oxidoreductase, C-terminal domains"/>
    <property type="match status" value="1"/>
</dbReference>
<dbReference type="PANTHER" id="PTHR30038:SF0">
    <property type="entry name" value="TUNGSTEN-CONTAINING ALDEHYDE FERREDOXIN OXIDOREDUCTASE"/>
    <property type="match status" value="1"/>
</dbReference>
<dbReference type="SMART" id="SM00790">
    <property type="entry name" value="AFOR_N"/>
    <property type="match status" value="1"/>
</dbReference>
<organism evidence="10 11">
    <name type="scientific">Thermocladium modestius</name>
    <dbReference type="NCBI Taxonomy" id="62609"/>
    <lineage>
        <taxon>Archaea</taxon>
        <taxon>Thermoproteota</taxon>
        <taxon>Thermoprotei</taxon>
        <taxon>Thermoproteales</taxon>
        <taxon>Thermoproteaceae</taxon>
        <taxon>Thermocladium</taxon>
    </lineage>
</organism>
<evidence type="ECO:0000256" key="3">
    <source>
        <dbReference type="ARBA" id="ARBA00022485"/>
    </source>
</evidence>
<keyword evidence="11" id="KW-1185">Reference proteome</keyword>
<evidence type="ECO:0000256" key="6">
    <source>
        <dbReference type="ARBA" id="ARBA00023004"/>
    </source>
</evidence>
<dbReference type="SUPFAM" id="SSF56228">
    <property type="entry name" value="Aldehyde ferredoxin oxidoreductase, N-terminal domain"/>
    <property type="match status" value="1"/>
</dbReference>
<feature type="domain" description="Aldehyde ferredoxin oxidoreductase N-terminal" evidence="9">
    <location>
        <begin position="5"/>
        <end position="205"/>
    </location>
</feature>
<name>A0A830GU16_9CREN</name>
<sequence length="612" mass="67149">MVVGYTKIARINLSDGSIKIEDTPEWLIRLFIGGKGFVYGILGREVEPGTDALSPSNKIVIAAGALAGLAPASAKTIVGAKSPLSNVIHDTSVGEWFSYMMRGAGFDALIIEGASPVPVYLWVNNGTVEIRNGEKLWGSTTRDTVKAVRAATSPAASVMAIGPGGENMARIANIIVDGERAGGRGGLGAVFGSKKLKAVAAYGTPRIRISHEEEFGRYSLDIYKKFQSATETMETREYGTTNSLMYSGSLGVSPAFNYSRPSLDEETAKKISGVTFKEWEISFPAKPIKIIGALCPVKCSRWIPIPGSEDVVKPEYENIGLLGSATGVFDPVIVLKAQRLANDLGIDSIGAGNAIAWSMDLFEKGLLSREETGGLDLRFGNGEALLKLIHDIAYREGLGKVLAEGSGRAAKILNKGAEYAVHFKQLALPAWYPNGPLRGLVLSYLTADVGGSHLRGWPKMHDPETPLRDTVESMLEDRDHKAVMDAMGLCIFNPYTWEDMAKLYSWATGVSIDENGLRRVSERIEAIARIYHVLEGYVNEWEQVPWKMIHDPNGPKYNLDEIKDALRQYYKLRRWDEELGLPTKELLQELGLEWMEPLRSRAEQVARAKRAW</sequence>
<dbReference type="Gene3D" id="1.10.599.10">
    <property type="entry name" value="Aldehyde Ferredoxin Oxidoreductase Protein, subunit A, domain 3"/>
    <property type="match status" value="1"/>
</dbReference>
<dbReference type="InterPro" id="IPR036503">
    <property type="entry name" value="Ald_Fedxn_OxRdtase_N_sf"/>
</dbReference>
<comment type="similarity">
    <text evidence="2">Belongs to the AOR/FOR family.</text>
</comment>
<evidence type="ECO:0000256" key="4">
    <source>
        <dbReference type="ARBA" id="ARBA00022723"/>
    </source>
</evidence>
<comment type="caution">
    <text evidence="10">The sequence shown here is derived from an EMBL/GenBank/DDBJ whole genome shotgun (WGS) entry which is preliminary data.</text>
</comment>
<dbReference type="InterPro" id="IPR013985">
    <property type="entry name" value="Ald_Fedxn_OxRdtase_dom3"/>
</dbReference>
<keyword evidence="7" id="KW-0411">Iron-sulfur</keyword>
<evidence type="ECO:0000256" key="1">
    <source>
        <dbReference type="ARBA" id="ARBA00001966"/>
    </source>
</evidence>
<dbReference type="OrthoDB" id="30771at2157"/>
<dbReference type="GO" id="GO:0046872">
    <property type="term" value="F:metal ion binding"/>
    <property type="evidence" value="ECO:0007669"/>
    <property type="project" value="UniProtKB-KW"/>
</dbReference>
<evidence type="ECO:0000256" key="8">
    <source>
        <dbReference type="ARBA" id="ARBA00049934"/>
    </source>
</evidence>
<proteinExistence type="inferred from homology"/>
<dbReference type="AlphaFoldDB" id="A0A830GU16"/>
<dbReference type="InterPro" id="IPR051919">
    <property type="entry name" value="W-dependent_AOR"/>
</dbReference>
<protein>
    <submittedName>
        <fullName evidence="10">Aldehyde ferredoxin oxidoreductase</fullName>
    </submittedName>
</protein>
<dbReference type="GO" id="GO:0051539">
    <property type="term" value="F:4 iron, 4 sulfur cluster binding"/>
    <property type="evidence" value="ECO:0007669"/>
    <property type="project" value="UniProtKB-KW"/>
</dbReference>